<name>A0A168MSD4_9CLOT</name>
<evidence type="ECO:0000256" key="1">
    <source>
        <dbReference type="SAM" id="SignalP"/>
    </source>
</evidence>
<feature type="chain" id="PRO_5007899118" evidence="1">
    <location>
        <begin position="25"/>
        <end position="511"/>
    </location>
</feature>
<feature type="signal peptide" evidence="1">
    <location>
        <begin position="1"/>
        <end position="24"/>
    </location>
</feature>
<dbReference type="EC" id="3.5.1.28" evidence="2"/>
<dbReference type="EMBL" id="LROR01000098">
    <property type="protein sequence ID" value="OBR90256.1"/>
    <property type="molecule type" value="Genomic_DNA"/>
</dbReference>
<dbReference type="PANTHER" id="PTHR30032">
    <property type="entry name" value="N-ACETYLMURAMOYL-L-ALANINE AMIDASE-RELATED"/>
    <property type="match status" value="1"/>
</dbReference>
<protein>
    <submittedName>
        <fullName evidence="2">N-acetylmuramoyl-L-alanine amidase LytC</fullName>
        <ecNumber evidence="2">3.5.1.28</ecNumber>
    </submittedName>
</protein>
<keyword evidence="5" id="KW-1185">Reference proteome</keyword>
<dbReference type="Gene3D" id="1.20.1480.30">
    <property type="entry name" value="Designed four-helix bundle protein"/>
    <property type="match status" value="1"/>
</dbReference>
<dbReference type="InterPro" id="IPR051922">
    <property type="entry name" value="Bact_Sporulation_Assoc"/>
</dbReference>
<dbReference type="PANTHER" id="PTHR30032:SF8">
    <property type="entry name" value="GERMINATION-SPECIFIC N-ACETYLMURAMOYL-L-ALANINE AMIDASE"/>
    <property type="match status" value="1"/>
</dbReference>
<proteinExistence type="predicted"/>
<evidence type="ECO:0000313" key="4">
    <source>
        <dbReference type="Proteomes" id="UP000077384"/>
    </source>
</evidence>
<dbReference type="EMBL" id="LITQ01000052">
    <property type="protein sequence ID" value="OAA85100.1"/>
    <property type="molecule type" value="Genomic_DNA"/>
</dbReference>
<accession>A0A168MSD4</accession>
<keyword evidence="2" id="KW-0378">Hydrolase</keyword>
<reference evidence="3 5" key="2">
    <citation type="journal article" date="2016" name="Front. Microbiol.">
        <title>Industrial Acetogenic Biocatalysts: A Comparative Metabolic and Genomic Analysis.</title>
        <authorList>
            <person name="Bengelsdorf F."/>
            <person name="Poehlein A."/>
            <person name="Sonja S."/>
            <person name="Erz C."/>
            <person name="Hummel T."/>
            <person name="Hoffmeister S."/>
            <person name="Daniel R."/>
            <person name="Durre P."/>
        </authorList>
    </citation>
    <scope>NUCLEOTIDE SEQUENCE [LARGE SCALE GENOMIC DNA]</scope>
    <source>
        <strain evidence="3 5">PTA-10522</strain>
    </source>
</reference>
<dbReference type="Gene3D" id="3.40.50.12090">
    <property type="match status" value="4"/>
</dbReference>
<dbReference type="RefSeq" id="WP_063602580.1">
    <property type="nucleotide sequence ID" value="NZ_LITQ01000052.1"/>
</dbReference>
<dbReference type="Pfam" id="PF04122">
    <property type="entry name" value="CW_binding_2"/>
    <property type="match status" value="3"/>
</dbReference>
<dbReference type="AlphaFoldDB" id="A0A168MSD4"/>
<sequence length="511" mass="55785">MLKKLMNFCITTTIVFGISTAAYAKTSYNVTRLCGNDRYETSIKIAENFQSGTLQNVILASGSNFPDALVGSILSKKYNAPILLINSDLNSNSEQLNYIKNNIDKNGNVYILGGTGSVSDEFANHVKDLGYNNITRLGGNNRFSTNKEIVNSMNVKNGTPIVIANGYGFADALSISSVAADNGYPIFMTKADSLPDETKDLISSINPSTVYIIGGQGSVEDKILTQLKSLVPSLSDDNIKRIDGQTRYDTSLNICKYFNVNTDTAVLASGVNFPDALSGSTLASKLNAPIILIDGKDITNQKSFMDSKGYKNVTILGGFASVDLAAEYQLVDPSKIPQAEKDYLNNLKNYCESYKQETDTFLNNLDTVENKISNLKSTSTYNTVEDIDNSISQSISAVNEVNSYLSDYKNNLTSLKDKVANLQVPDKLSNLNSQYLSNINTQIDDIDKSIDYMNSYVYKFNSFKQAVDDLDFDKAKSIGNCIIQPPDIQTGSSGISSLYDTVNAAINSLQQ</sequence>
<dbReference type="PATRIC" id="fig|1705578.3.peg.3339"/>
<comment type="caution">
    <text evidence="2">The sequence shown here is derived from an EMBL/GenBank/DDBJ whole genome shotgun (WGS) entry which is preliminary data.</text>
</comment>
<reference evidence="2 4" key="1">
    <citation type="journal article" date="2015" name="Biotechnol. Bioeng.">
        <title>Genome sequence and phenotypic characterization of Caulobacter segnis.</title>
        <authorList>
            <person name="Patel S."/>
            <person name="Fletcher B."/>
            <person name="Scott D.C."/>
            <person name="Ely B."/>
        </authorList>
    </citation>
    <scope>NUCLEOTIDE SEQUENCE [LARGE SCALE GENOMIC DNA]</scope>
    <source>
        <strain evidence="2 4">PS02</strain>
    </source>
</reference>
<evidence type="ECO:0000313" key="2">
    <source>
        <dbReference type="EMBL" id="OAA85100.1"/>
    </source>
</evidence>
<dbReference type="GO" id="GO:0008745">
    <property type="term" value="F:N-acetylmuramoyl-L-alanine amidase activity"/>
    <property type="evidence" value="ECO:0007669"/>
    <property type="project" value="UniProtKB-EC"/>
</dbReference>
<evidence type="ECO:0000313" key="3">
    <source>
        <dbReference type="EMBL" id="OBR90256.1"/>
    </source>
</evidence>
<keyword evidence="1" id="KW-0732">Signal</keyword>
<gene>
    <name evidence="2" type="primary">lytC_13</name>
    <name evidence="3" type="synonym">lytC_27</name>
    <name evidence="3" type="ORF">CLCOS_40900</name>
    <name evidence="2" type="ORF">WX73_03272</name>
</gene>
<dbReference type="Proteomes" id="UP000077384">
    <property type="component" value="Unassembled WGS sequence"/>
</dbReference>
<organism evidence="2 4">
    <name type="scientific">Clostridium coskatii</name>
    <dbReference type="NCBI Taxonomy" id="1705578"/>
    <lineage>
        <taxon>Bacteria</taxon>
        <taxon>Bacillati</taxon>
        <taxon>Bacillota</taxon>
        <taxon>Clostridia</taxon>
        <taxon>Eubacteriales</taxon>
        <taxon>Clostridiaceae</taxon>
        <taxon>Clostridium</taxon>
    </lineage>
</organism>
<dbReference type="Proteomes" id="UP000093694">
    <property type="component" value="Unassembled WGS sequence"/>
</dbReference>
<dbReference type="InterPro" id="IPR007253">
    <property type="entry name" value="Cell_wall-bd_2"/>
</dbReference>
<evidence type="ECO:0000313" key="5">
    <source>
        <dbReference type="Proteomes" id="UP000093694"/>
    </source>
</evidence>